<proteinExistence type="predicted"/>
<dbReference type="Proteomes" id="UP000023772">
    <property type="component" value="Chromosome"/>
</dbReference>
<evidence type="ECO:0000313" key="2">
    <source>
        <dbReference type="EMBL" id="AHW62306.1"/>
    </source>
</evidence>
<evidence type="ECO:0000313" key="4">
    <source>
        <dbReference type="Proteomes" id="UP000023772"/>
    </source>
</evidence>
<dbReference type="KEGG" id="dori:FH5T_19300"/>
<dbReference type="EMBL" id="FOHT01000016">
    <property type="protein sequence ID" value="SET54646.1"/>
    <property type="molecule type" value="Genomic_DNA"/>
</dbReference>
<feature type="chain" id="PRO_5010515261" evidence="1">
    <location>
        <begin position="20"/>
        <end position="252"/>
    </location>
</feature>
<sequence length="252" mass="28829">MKKLVIFFIICFHPIILIAQQTNNNSPVADHQNPLQITIFSEYTTQHYWRGLGRGNLFGKGPAFESRIIFKQNKWTYGLFAAASFDNIYKTAMPFVIYNVNYQFSVALQDIYSPGKTFWQSDPLNFNINESKHFVDFYTTYKFKKIPLNLKWASVVLGYDPKEDGGRNFSSYAEVSTVHKFGRWQASGAIGVTPWKGLYAKEAGICNLETKLQYNFTTSETVPSCIYVKATYNTITNFSHFIAGATFTLKLK</sequence>
<gene>
    <name evidence="2" type="ORF">FH5T_19300</name>
    <name evidence="3" type="ORF">SAMN05444285_1165</name>
</gene>
<name>X5E6Q9_9BACT</name>
<dbReference type="AlphaFoldDB" id="X5E6Q9"/>
<evidence type="ECO:0000313" key="3">
    <source>
        <dbReference type="EMBL" id="SET54646.1"/>
    </source>
</evidence>
<organism evidence="3 5">
    <name type="scientific">Draconibacterium orientale</name>
    <dbReference type="NCBI Taxonomy" id="1168034"/>
    <lineage>
        <taxon>Bacteria</taxon>
        <taxon>Pseudomonadati</taxon>
        <taxon>Bacteroidota</taxon>
        <taxon>Bacteroidia</taxon>
        <taxon>Marinilabiliales</taxon>
        <taxon>Prolixibacteraceae</taxon>
        <taxon>Draconibacterium</taxon>
    </lineage>
</organism>
<evidence type="ECO:0000256" key="1">
    <source>
        <dbReference type="SAM" id="SignalP"/>
    </source>
</evidence>
<dbReference type="HOGENOM" id="CLU_082062_1_0_10"/>
<dbReference type="Proteomes" id="UP000181981">
    <property type="component" value="Unassembled WGS sequence"/>
</dbReference>
<feature type="signal peptide" evidence="1">
    <location>
        <begin position="1"/>
        <end position="19"/>
    </location>
</feature>
<dbReference type="RefSeq" id="WP_038562115.1">
    <property type="nucleotide sequence ID" value="NZ_FOHT01000016.1"/>
</dbReference>
<keyword evidence="4" id="KW-1185">Reference proteome</keyword>
<keyword evidence="1" id="KW-0732">Signal</keyword>
<protein>
    <submittedName>
        <fullName evidence="3">Uncharacterized protein</fullName>
    </submittedName>
</protein>
<evidence type="ECO:0000313" key="5">
    <source>
        <dbReference type="Proteomes" id="UP000181981"/>
    </source>
</evidence>
<dbReference type="OrthoDB" id="1065092at2"/>
<reference evidence="2 4" key="1">
    <citation type="submission" date="2014-03" db="EMBL/GenBank/DDBJ databases">
        <title>Complete genome sequence of a deeply braunched marine Bacteroidia bacterium Draconibacterium orientale type strain FH5T.</title>
        <authorList>
            <person name="Li X."/>
            <person name="Wang X."/>
            <person name="Xie Z."/>
            <person name="Du Z."/>
            <person name="Chen G."/>
        </authorList>
    </citation>
    <scope>NUCLEOTIDE SEQUENCE [LARGE SCALE GENOMIC DNA]</scope>
    <source>
        <strain evidence="2 4">FH5</strain>
    </source>
</reference>
<accession>X5E6Q9</accession>
<dbReference type="EMBL" id="CP007451">
    <property type="protein sequence ID" value="AHW62306.1"/>
    <property type="molecule type" value="Genomic_DNA"/>
</dbReference>
<reference evidence="3 5" key="2">
    <citation type="submission" date="2016-10" db="EMBL/GenBank/DDBJ databases">
        <authorList>
            <person name="de Groot N.N."/>
        </authorList>
    </citation>
    <scope>NUCLEOTIDE SEQUENCE [LARGE SCALE GENOMIC DNA]</scope>
    <source>
        <strain evidence="3 5">DSM 25947</strain>
    </source>
</reference>